<evidence type="ECO:0000259" key="1">
    <source>
        <dbReference type="Pfam" id="PF14134"/>
    </source>
</evidence>
<keyword evidence="3" id="KW-1185">Reference proteome</keyword>
<accession>A0A285X164</accession>
<dbReference type="InterPro" id="IPR029044">
    <property type="entry name" value="Nucleotide-diphossugar_trans"/>
</dbReference>
<feature type="domain" description="DUF4301" evidence="1">
    <location>
        <begin position="5"/>
        <end position="514"/>
    </location>
</feature>
<dbReference type="SUPFAM" id="SSF53448">
    <property type="entry name" value="Nucleotide-diphospho-sugar transferases"/>
    <property type="match status" value="1"/>
</dbReference>
<reference evidence="3" key="1">
    <citation type="submission" date="2017-09" db="EMBL/GenBank/DDBJ databases">
        <authorList>
            <person name="Varghese N."/>
            <person name="Submissions S."/>
        </authorList>
    </citation>
    <scope>NUCLEOTIDE SEQUENCE [LARGE SCALE GENOMIC DNA]</scope>
    <source>
        <strain evidence="3">CGMCC 1.12641</strain>
    </source>
</reference>
<dbReference type="OrthoDB" id="5572060at2"/>
<dbReference type="RefSeq" id="WP_097054823.1">
    <property type="nucleotide sequence ID" value="NZ_OCMF01000001.1"/>
</dbReference>
<dbReference type="EMBL" id="OCMF01000001">
    <property type="protein sequence ID" value="SOC79052.1"/>
    <property type="molecule type" value="Genomic_DNA"/>
</dbReference>
<dbReference type="Proteomes" id="UP000219193">
    <property type="component" value="Unassembled WGS sequence"/>
</dbReference>
<gene>
    <name evidence="2" type="ORF">SAMN06296241_0572</name>
</gene>
<name>A0A285X164_9FLAO</name>
<evidence type="ECO:0000313" key="3">
    <source>
        <dbReference type="Proteomes" id="UP000219193"/>
    </source>
</evidence>
<proteinExistence type="predicted"/>
<protein>
    <recommendedName>
        <fullName evidence="1">DUF4301 domain-containing protein</fullName>
    </recommendedName>
</protein>
<sequence>MSFSEKDIIQIRNKGITPEKVEQQIGIFKKGNVFVNIREAATVRNGILSISEEEREELLKFFEARQDEVDILKFVPASGAATRMFKAFYQLLDEFDPENESLEDYIDRKNDQSLERFFGRLKDLPFYKEVMQRATEATSGFDELPQDRKDYLFVKYMLEEDGLDLGNQPKGLVPFHRYEDHLATAFEEHLVEAVDYASVNGEVRVHFTVAEEHREKFEEEAEKVIPRLEKETENIFEVSYSYQDPKTDTVAVTLEDEPFRDENGEIFFRPGGHGALIQNLNKQEADLIFIKNIDNVVIPRNRELLATYKKMLGGKLLQLQEKTFNYLEKLEEGAGSDELQEMEQFLQKDLNAGSNINFEELKKEEKIEALQKLLNRPLRVCGMVKNEGEPGGGPFWVTHKNGEVSLQIVESSQIDHDNYQQSKIAQEATHFNPVDVVCSFKDFRGNKFDLHEYVDEETSFIANKTRDGKELKALELPGLWNGGMARWNTIFVEVPVETFNPVKTVADLLKPSHQVK</sequence>
<dbReference type="InterPro" id="IPR025393">
    <property type="entry name" value="DUF4301"/>
</dbReference>
<dbReference type="Pfam" id="PF14134">
    <property type="entry name" value="DUF4301"/>
    <property type="match status" value="1"/>
</dbReference>
<dbReference type="AlphaFoldDB" id="A0A285X164"/>
<organism evidence="2 3">
    <name type="scientific">Salinimicrobium sediminis</name>
    <dbReference type="NCBI Taxonomy" id="1343891"/>
    <lineage>
        <taxon>Bacteria</taxon>
        <taxon>Pseudomonadati</taxon>
        <taxon>Bacteroidota</taxon>
        <taxon>Flavobacteriia</taxon>
        <taxon>Flavobacteriales</taxon>
        <taxon>Flavobacteriaceae</taxon>
        <taxon>Salinimicrobium</taxon>
    </lineage>
</organism>
<evidence type="ECO:0000313" key="2">
    <source>
        <dbReference type="EMBL" id="SOC79052.1"/>
    </source>
</evidence>